<keyword evidence="1 2" id="KW-0238">DNA-binding</keyword>
<name>A0A3P5XPQ8_9RHOB</name>
<dbReference type="Gene3D" id="1.10.357.10">
    <property type="entry name" value="Tetracycline Repressor, domain 2"/>
    <property type="match status" value="1"/>
</dbReference>
<dbReference type="SUPFAM" id="SSF48498">
    <property type="entry name" value="Tetracyclin repressor-like, C-terminal domain"/>
    <property type="match status" value="1"/>
</dbReference>
<dbReference type="SUPFAM" id="SSF46689">
    <property type="entry name" value="Homeodomain-like"/>
    <property type="match status" value="1"/>
</dbReference>
<evidence type="ECO:0000313" key="5">
    <source>
        <dbReference type="Proteomes" id="UP000277498"/>
    </source>
</evidence>
<dbReference type="Pfam" id="PF17937">
    <property type="entry name" value="TetR_C_28"/>
    <property type="match status" value="1"/>
</dbReference>
<dbReference type="EMBL" id="UXAW01000081">
    <property type="protein sequence ID" value="VDC30766.1"/>
    <property type="molecule type" value="Genomic_DNA"/>
</dbReference>
<feature type="domain" description="HTH tetR-type" evidence="3">
    <location>
        <begin position="10"/>
        <end position="70"/>
    </location>
</feature>
<dbReference type="InterPro" id="IPR041479">
    <property type="entry name" value="TetR_CgmR_C"/>
</dbReference>
<dbReference type="Pfam" id="PF00440">
    <property type="entry name" value="TetR_N"/>
    <property type="match status" value="1"/>
</dbReference>
<dbReference type="PANTHER" id="PTHR30055">
    <property type="entry name" value="HTH-TYPE TRANSCRIPTIONAL REGULATOR RUTR"/>
    <property type="match status" value="1"/>
</dbReference>
<evidence type="ECO:0000259" key="3">
    <source>
        <dbReference type="PROSITE" id="PS50977"/>
    </source>
</evidence>
<evidence type="ECO:0000256" key="1">
    <source>
        <dbReference type="ARBA" id="ARBA00023125"/>
    </source>
</evidence>
<evidence type="ECO:0000256" key="2">
    <source>
        <dbReference type="PROSITE-ProRule" id="PRU00335"/>
    </source>
</evidence>
<evidence type="ECO:0000313" key="4">
    <source>
        <dbReference type="EMBL" id="VDC30766.1"/>
    </source>
</evidence>
<dbReference type="InterPro" id="IPR009057">
    <property type="entry name" value="Homeodomain-like_sf"/>
</dbReference>
<dbReference type="InterPro" id="IPR036271">
    <property type="entry name" value="Tet_transcr_reg_TetR-rel_C_sf"/>
</dbReference>
<sequence>MKETRRRQPEILRRKLLDAATALAVREGVHSVTIGGVARAAGVTKGGLFHHFPDKDALLQAMFLGQLEELDAAIDAEMAADEGTPGCFTRAYVLATLQHSASPAAPLFAVLLMSPAMRAIWSDWLRARLGRHAGTDGGAGLELVRYAADGIWLSDLWQVDPGLRASRAELRDTLLQSTRRNPT</sequence>
<dbReference type="InterPro" id="IPR050109">
    <property type="entry name" value="HTH-type_TetR-like_transc_reg"/>
</dbReference>
<dbReference type="GO" id="GO:0000976">
    <property type="term" value="F:transcription cis-regulatory region binding"/>
    <property type="evidence" value="ECO:0007669"/>
    <property type="project" value="TreeGrafter"/>
</dbReference>
<gene>
    <name evidence="4" type="primary">tetC</name>
    <name evidence="4" type="ORF">XINFAN_02678</name>
</gene>
<feature type="DNA-binding region" description="H-T-H motif" evidence="2">
    <location>
        <begin position="33"/>
        <end position="52"/>
    </location>
</feature>
<protein>
    <submittedName>
        <fullName evidence="4">Transposon Tn10 TetC protein</fullName>
    </submittedName>
</protein>
<keyword evidence="5" id="KW-1185">Reference proteome</keyword>
<dbReference type="AlphaFoldDB" id="A0A3P5XPQ8"/>
<dbReference type="PRINTS" id="PR00455">
    <property type="entry name" value="HTHTETR"/>
</dbReference>
<proteinExistence type="predicted"/>
<dbReference type="InterPro" id="IPR001647">
    <property type="entry name" value="HTH_TetR"/>
</dbReference>
<dbReference type="Proteomes" id="UP000277498">
    <property type="component" value="Unassembled WGS sequence"/>
</dbReference>
<dbReference type="PANTHER" id="PTHR30055:SF148">
    <property type="entry name" value="TETR-FAMILY TRANSCRIPTIONAL REGULATOR"/>
    <property type="match status" value="1"/>
</dbReference>
<dbReference type="InterPro" id="IPR023772">
    <property type="entry name" value="DNA-bd_HTH_TetR-type_CS"/>
</dbReference>
<organism evidence="4 5">
    <name type="scientific">Pseudogemmobacter humi</name>
    <dbReference type="NCBI Taxonomy" id="2483812"/>
    <lineage>
        <taxon>Bacteria</taxon>
        <taxon>Pseudomonadati</taxon>
        <taxon>Pseudomonadota</taxon>
        <taxon>Alphaproteobacteria</taxon>
        <taxon>Rhodobacterales</taxon>
        <taxon>Paracoccaceae</taxon>
        <taxon>Pseudogemmobacter</taxon>
    </lineage>
</organism>
<dbReference type="OrthoDB" id="5293556at2"/>
<reference evidence="4 5" key="1">
    <citation type="submission" date="2018-11" db="EMBL/GenBank/DDBJ databases">
        <authorList>
            <person name="Criscuolo A."/>
        </authorList>
    </citation>
    <scope>NUCLEOTIDE SEQUENCE [LARGE SCALE GENOMIC DNA]</scope>
    <source>
        <strain evidence="4">ACIP111625</strain>
    </source>
</reference>
<dbReference type="PROSITE" id="PS01081">
    <property type="entry name" value="HTH_TETR_1"/>
    <property type="match status" value="1"/>
</dbReference>
<dbReference type="PROSITE" id="PS50977">
    <property type="entry name" value="HTH_TETR_2"/>
    <property type="match status" value="1"/>
</dbReference>
<dbReference type="RefSeq" id="WP_124087408.1">
    <property type="nucleotide sequence ID" value="NZ_UXAW01000081.1"/>
</dbReference>
<accession>A0A3P5XPQ8</accession>
<dbReference type="GO" id="GO:0003700">
    <property type="term" value="F:DNA-binding transcription factor activity"/>
    <property type="evidence" value="ECO:0007669"/>
    <property type="project" value="TreeGrafter"/>
</dbReference>